<organism evidence="1 2">
    <name type="scientific">Devosia epidermidihirudinis</name>
    <dbReference type="NCBI Taxonomy" id="1293439"/>
    <lineage>
        <taxon>Bacteria</taxon>
        <taxon>Pseudomonadati</taxon>
        <taxon>Pseudomonadota</taxon>
        <taxon>Alphaproteobacteria</taxon>
        <taxon>Hyphomicrobiales</taxon>
        <taxon>Devosiaceae</taxon>
        <taxon>Devosia</taxon>
    </lineage>
</organism>
<proteinExistence type="predicted"/>
<dbReference type="EMBL" id="LANJ01000044">
    <property type="protein sequence ID" value="KKC35905.1"/>
    <property type="molecule type" value="Genomic_DNA"/>
</dbReference>
<dbReference type="OrthoDB" id="9800597at2"/>
<dbReference type="STRING" id="1293439.WH87_15160"/>
<evidence type="ECO:0008006" key="3">
    <source>
        <dbReference type="Google" id="ProtNLM"/>
    </source>
</evidence>
<gene>
    <name evidence="1" type="ORF">WH87_15160</name>
</gene>
<sequence length="237" mass="24891">MAHDAILYLVSQPYLSARRLRALSDGLVAASALPAKIARMEGVGIGPTTALDALVADGYRAILVQPVGLPFSDSLAAWLPGALAHWLADQDGVTLWLAGDQVDDTAVLASVAQQTIANADKARAVDVSKAALDNPGWQDPPPFKHHVLVCAGPRCTFREAGSVKAALVDALKAASVYDDCLIALTGCLYPCNQGPIVAVYPAGHWYRLETGNDVTQFAQGLANGAPVPQLIIHEVHS</sequence>
<dbReference type="AlphaFoldDB" id="A0A0F5Q4U4"/>
<protein>
    <recommendedName>
        <fullName evidence="3">(2Fe-2S) ferredoxin domain-containing protein</fullName>
    </recommendedName>
</protein>
<dbReference type="PATRIC" id="fig|1293439.3.peg.3086"/>
<dbReference type="Proteomes" id="UP000033411">
    <property type="component" value="Unassembled WGS sequence"/>
</dbReference>
<dbReference type="Gene3D" id="3.40.30.10">
    <property type="entry name" value="Glutaredoxin"/>
    <property type="match status" value="1"/>
</dbReference>
<name>A0A0F5Q4U4_9HYPH</name>
<evidence type="ECO:0000313" key="2">
    <source>
        <dbReference type="Proteomes" id="UP000033411"/>
    </source>
</evidence>
<keyword evidence="2" id="KW-1185">Reference proteome</keyword>
<accession>A0A0F5Q4U4</accession>
<comment type="caution">
    <text evidence="1">The sequence shown here is derived from an EMBL/GenBank/DDBJ whole genome shotgun (WGS) entry which is preliminary data.</text>
</comment>
<dbReference type="SUPFAM" id="SSF52833">
    <property type="entry name" value="Thioredoxin-like"/>
    <property type="match status" value="1"/>
</dbReference>
<dbReference type="CDD" id="cd02980">
    <property type="entry name" value="TRX_Fd_family"/>
    <property type="match status" value="1"/>
</dbReference>
<evidence type="ECO:0000313" key="1">
    <source>
        <dbReference type="EMBL" id="KKC35905.1"/>
    </source>
</evidence>
<dbReference type="InterPro" id="IPR036249">
    <property type="entry name" value="Thioredoxin-like_sf"/>
</dbReference>
<dbReference type="RefSeq" id="WP_046140735.1">
    <property type="nucleotide sequence ID" value="NZ_LANJ01000044.1"/>
</dbReference>
<reference evidence="1 2" key="1">
    <citation type="submission" date="2015-03" db="EMBL/GenBank/DDBJ databases">
        <authorList>
            <person name="Lepp D."/>
            <person name="Hassan Y.I."/>
            <person name="Li X.-Z."/>
            <person name="Zhou T."/>
        </authorList>
    </citation>
    <scope>NUCLEOTIDE SEQUENCE [LARGE SCALE GENOMIC DNA]</scope>
    <source>
        <strain evidence="1 2">E84</strain>
    </source>
</reference>